<dbReference type="RefSeq" id="WP_004947388.1">
    <property type="nucleotide sequence ID" value="NZ_KB849643.1"/>
</dbReference>
<dbReference type="Proteomes" id="UP000018433">
    <property type="component" value="Unassembled WGS sequence"/>
</dbReference>
<comment type="caution">
    <text evidence="1">The sequence shown here is derived from an EMBL/GenBank/DDBJ whole genome shotgun (WGS) entry which is preliminary data.</text>
</comment>
<dbReference type="EMBL" id="APPV01000011">
    <property type="protein sequence ID" value="ENV59904.1"/>
    <property type="molecule type" value="Genomic_DNA"/>
</dbReference>
<reference evidence="1 2" key="1">
    <citation type="submission" date="2013-02" db="EMBL/GenBank/DDBJ databases">
        <title>The Genome Sequence of Acinetobacter soli NIPH 2899.</title>
        <authorList>
            <consortium name="The Broad Institute Genome Sequencing Platform"/>
            <consortium name="The Broad Institute Genome Sequencing Center for Infectious Disease"/>
            <person name="Cerqueira G."/>
            <person name="Feldgarden M."/>
            <person name="Courvalin P."/>
            <person name="Perichon B."/>
            <person name="Grillot-Courvalin C."/>
            <person name="Clermont D."/>
            <person name="Rocha E."/>
            <person name="Yoon E.-J."/>
            <person name="Nemec A."/>
            <person name="Walker B."/>
            <person name="Young S.K."/>
            <person name="Zeng Q."/>
            <person name="Gargeya S."/>
            <person name="Fitzgerald M."/>
            <person name="Haas B."/>
            <person name="Abouelleil A."/>
            <person name="Alvarado L."/>
            <person name="Arachchi H.M."/>
            <person name="Berlin A.M."/>
            <person name="Chapman S.B."/>
            <person name="Dewar J."/>
            <person name="Goldberg J."/>
            <person name="Griggs A."/>
            <person name="Gujja S."/>
            <person name="Hansen M."/>
            <person name="Howarth C."/>
            <person name="Imamovic A."/>
            <person name="Larimer J."/>
            <person name="McCowan C."/>
            <person name="Murphy C."/>
            <person name="Neiman D."/>
            <person name="Pearson M."/>
            <person name="Priest M."/>
            <person name="Roberts A."/>
            <person name="Saif S."/>
            <person name="Shea T."/>
            <person name="Sisk P."/>
            <person name="Sykes S."/>
            <person name="Wortman J."/>
            <person name="Nusbaum C."/>
            <person name="Birren B."/>
        </authorList>
    </citation>
    <scope>NUCLEOTIDE SEQUENCE [LARGE SCALE GENOMIC DNA]</scope>
    <source>
        <strain evidence="1 2">NIPH 2899</strain>
    </source>
</reference>
<name>A0ABP2U573_9GAMM</name>
<sequence length="69" mass="8287">MTRLRKNMKAVPVLRQWTTEQDGFLIEHADLAISELIQLLPYTEEEIKARKKVLGLLKRERQFRKIMTY</sequence>
<organism evidence="1 2">
    <name type="scientific">Acinetobacter soli NIPH 2899</name>
    <dbReference type="NCBI Taxonomy" id="1217677"/>
    <lineage>
        <taxon>Bacteria</taxon>
        <taxon>Pseudomonadati</taxon>
        <taxon>Pseudomonadota</taxon>
        <taxon>Gammaproteobacteria</taxon>
        <taxon>Moraxellales</taxon>
        <taxon>Moraxellaceae</taxon>
        <taxon>Acinetobacter</taxon>
    </lineage>
</organism>
<gene>
    <name evidence="1" type="ORF">F950_02458</name>
</gene>
<protein>
    <recommendedName>
        <fullName evidence="3">Acyl-CoA thioesterase</fullName>
    </recommendedName>
</protein>
<evidence type="ECO:0000313" key="1">
    <source>
        <dbReference type="EMBL" id="ENV59904.1"/>
    </source>
</evidence>
<keyword evidence="2" id="KW-1185">Reference proteome</keyword>
<accession>A0ABP2U573</accession>
<proteinExistence type="predicted"/>
<evidence type="ECO:0000313" key="2">
    <source>
        <dbReference type="Proteomes" id="UP000018433"/>
    </source>
</evidence>
<evidence type="ECO:0008006" key="3">
    <source>
        <dbReference type="Google" id="ProtNLM"/>
    </source>
</evidence>